<feature type="transmembrane region" description="Helical" evidence="6">
    <location>
        <begin position="66"/>
        <end position="89"/>
    </location>
</feature>
<keyword evidence="3 6" id="KW-0812">Transmembrane</keyword>
<gene>
    <name evidence="8" type="ORF">EAV92_18025</name>
</gene>
<evidence type="ECO:0000256" key="1">
    <source>
        <dbReference type="ARBA" id="ARBA00004651"/>
    </source>
</evidence>
<protein>
    <recommendedName>
        <fullName evidence="6">TVP38/TMEM64 family membrane protein</fullName>
    </recommendedName>
</protein>
<organism evidence="8 9">
    <name type="scientific">Cohnella candidum</name>
    <dbReference type="NCBI Taxonomy" id="2674991"/>
    <lineage>
        <taxon>Bacteria</taxon>
        <taxon>Bacillati</taxon>
        <taxon>Bacillota</taxon>
        <taxon>Bacilli</taxon>
        <taxon>Bacillales</taxon>
        <taxon>Paenibacillaceae</taxon>
        <taxon>Cohnella</taxon>
    </lineage>
</organism>
<feature type="domain" description="VTT" evidence="7">
    <location>
        <begin position="44"/>
        <end position="161"/>
    </location>
</feature>
<keyword evidence="2 6" id="KW-1003">Cell membrane</keyword>
<proteinExistence type="inferred from homology"/>
<keyword evidence="5 6" id="KW-0472">Membrane</keyword>
<sequence length="206" mass="22969">MSLSHYVSSLTEEDLKSWLERYRSLGPLPGILLTFAKSFIPPLPTILIVGVNAAVYGLWLGFLYSWIGIVAGCVTTFLIVRSIAGHPWLDRWAQKPKVQKSLAWVRRNAFSYVFLLSLFPVGPFVVINMAAAAARMSFRSFLIAIVFGKAIMVFAVSIIGHDVGRFIERPAELIYVVLFVGVSLYISKKIERRFAENAERRGGDAA</sequence>
<evidence type="ECO:0000313" key="9">
    <source>
        <dbReference type="Proteomes" id="UP000269097"/>
    </source>
</evidence>
<dbReference type="EMBL" id="CP033433">
    <property type="protein sequence ID" value="AYQ75718.1"/>
    <property type="molecule type" value="Genomic_DNA"/>
</dbReference>
<dbReference type="PANTHER" id="PTHR12677:SF55">
    <property type="entry name" value="UNDECAPRENYL PHOSPHATE TRANSPORTER SAOUHSC_00901-RELATED"/>
    <property type="match status" value="1"/>
</dbReference>
<reference evidence="8 9" key="1">
    <citation type="submission" date="2018-10" db="EMBL/GenBank/DDBJ databases">
        <title>Genome Sequence of Cohnella sp.</title>
        <authorList>
            <person name="Srinivasan S."/>
            <person name="Kim M.K."/>
        </authorList>
    </citation>
    <scope>NUCLEOTIDE SEQUENCE [LARGE SCALE GENOMIC DNA]</scope>
    <source>
        <strain evidence="8 9">18JY8-7</strain>
    </source>
</reference>
<comment type="similarity">
    <text evidence="6">Belongs to the TVP38/TMEM64 family.</text>
</comment>
<evidence type="ECO:0000313" key="8">
    <source>
        <dbReference type="EMBL" id="AYQ75718.1"/>
    </source>
</evidence>
<dbReference type="InterPro" id="IPR015414">
    <property type="entry name" value="TMEM64"/>
</dbReference>
<dbReference type="GO" id="GO:0005886">
    <property type="term" value="C:plasma membrane"/>
    <property type="evidence" value="ECO:0007669"/>
    <property type="project" value="UniProtKB-SubCell"/>
</dbReference>
<evidence type="ECO:0000256" key="5">
    <source>
        <dbReference type="ARBA" id="ARBA00023136"/>
    </source>
</evidence>
<dbReference type="Proteomes" id="UP000269097">
    <property type="component" value="Chromosome"/>
</dbReference>
<name>A0A3G3K5H2_9BACL</name>
<evidence type="ECO:0000256" key="2">
    <source>
        <dbReference type="ARBA" id="ARBA00022475"/>
    </source>
</evidence>
<dbReference type="AlphaFoldDB" id="A0A3G3K5H2"/>
<feature type="transmembrane region" description="Helical" evidence="6">
    <location>
        <begin position="109"/>
        <end position="134"/>
    </location>
</feature>
<dbReference type="PANTHER" id="PTHR12677">
    <property type="entry name" value="GOLGI APPARATUS MEMBRANE PROTEIN TVP38-RELATED"/>
    <property type="match status" value="1"/>
</dbReference>
<dbReference type="Pfam" id="PF09335">
    <property type="entry name" value="VTT_dom"/>
    <property type="match status" value="1"/>
</dbReference>
<feature type="transmembrane region" description="Helical" evidence="6">
    <location>
        <begin position="39"/>
        <end position="59"/>
    </location>
</feature>
<keyword evidence="9" id="KW-1185">Reference proteome</keyword>
<feature type="transmembrane region" description="Helical" evidence="6">
    <location>
        <begin position="166"/>
        <end position="186"/>
    </location>
</feature>
<evidence type="ECO:0000259" key="7">
    <source>
        <dbReference type="Pfam" id="PF09335"/>
    </source>
</evidence>
<keyword evidence="4 6" id="KW-1133">Transmembrane helix</keyword>
<evidence type="ECO:0000256" key="3">
    <source>
        <dbReference type="ARBA" id="ARBA00022692"/>
    </source>
</evidence>
<evidence type="ECO:0000256" key="4">
    <source>
        <dbReference type="ARBA" id="ARBA00022989"/>
    </source>
</evidence>
<comment type="subcellular location">
    <subcellularLocation>
        <location evidence="1 6">Cell membrane</location>
        <topology evidence="1 6">Multi-pass membrane protein</topology>
    </subcellularLocation>
</comment>
<feature type="transmembrane region" description="Helical" evidence="6">
    <location>
        <begin position="141"/>
        <end position="160"/>
    </location>
</feature>
<evidence type="ECO:0000256" key="6">
    <source>
        <dbReference type="RuleBase" id="RU366058"/>
    </source>
</evidence>
<dbReference type="KEGG" id="coh:EAV92_18025"/>
<dbReference type="RefSeq" id="WP_123043798.1">
    <property type="nucleotide sequence ID" value="NZ_CP033433.1"/>
</dbReference>
<accession>A0A3G3K5H2</accession>
<dbReference type="InterPro" id="IPR032816">
    <property type="entry name" value="VTT_dom"/>
</dbReference>